<evidence type="ECO:0000256" key="3">
    <source>
        <dbReference type="ARBA" id="ARBA00022989"/>
    </source>
</evidence>
<dbReference type="PROSITE" id="PS50850">
    <property type="entry name" value="MFS"/>
    <property type="match status" value="1"/>
</dbReference>
<comment type="subcellular location">
    <subcellularLocation>
        <location evidence="1">Cell membrane</location>
        <topology evidence="1">Multi-pass membrane protein</topology>
    </subcellularLocation>
</comment>
<dbReference type="Proteomes" id="UP000830835">
    <property type="component" value="Unassembled WGS sequence"/>
</dbReference>
<feature type="transmembrane region" description="Helical" evidence="5">
    <location>
        <begin position="187"/>
        <end position="208"/>
    </location>
</feature>
<gene>
    <name evidence="7" type="ORF">JX360_12295</name>
</gene>
<keyword evidence="2 5" id="KW-0812">Transmembrane</keyword>
<feature type="transmembrane region" description="Helical" evidence="5">
    <location>
        <begin position="98"/>
        <end position="115"/>
    </location>
</feature>
<dbReference type="InterPro" id="IPR011701">
    <property type="entry name" value="MFS"/>
</dbReference>
<feature type="transmembrane region" description="Helical" evidence="5">
    <location>
        <begin position="238"/>
        <end position="258"/>
    </location>
</feature>
<feature type="transmembrane region" description="Helical" evidence="5">
    <location>
        <begin position="347"/>
        <end position="366"/>
    </location>
</feature>
<feature type="transmembrane region" description="Helical" evidence="5">
    <location>
        <begin position="31"/>
        <end position="54"/>
    </location>
</feature>
<feature type="transmembrane region" description="Helical" evidence="5">
    <location>
        <begin position="372"/>
        <end position="394"/>
    </location>
</feature>
<reference evidence="7" key="1">
    <citation type="submission" date="2021-02" db="EMBL/GenBank/DDBJ databases">
        <title>The CRISPR/cas machinery reduction and long-range gene transfer in the hot spring cyanobacterium Synechococcus.</title>
        <authorList>
            <person name="Dvorak P."/>
            <person name="Jahodarova E."/>
            <person name="Hasler P."/>
            <person name="Poulickova A."/>
        </authorList>
    </citation>
    <scope>NUCLEOTIDE SEQUENCE</scope>
    <source>
        <strain evidence="7">Rupite</strain>
    </source>
</reference>
<evidence type="ECO:0000313" key="7">
    <source>
        <dbReference type="EMBL" id="MCJ2543677.1"/>
    </source>
</evidence>
<evidence type="ECO:0000256" key="4">
    <source>
        <dbReference type="ARBA" id="ARBA00023136"/>
    </source>
</evidence>
<protein>
    <submittedName>
        <fullName evidence="7">MFS transporter</fullName>
    </submittedName>
</protein>
<accession>A0ABT0CD10</accession>
<feature type="transmembrane region" description="Helical" evidence="5">
    <location>
        <begin position="290"/>
        <end position="311"/>
    </location>
</feature>
<feature type="transmembrane region" description="Helical" evidence="5">
    <location>
        <begin position="317"/>
        <end position="340"/>
    </location>
</feature>
<evidence type="ECO:0000256" key="5">
    <source>
        <dbReference type="SAM" id="Phobius"/>
    </source>
</evidence>
<dbReference type="SUPFAM" id="SSF103473">
    <property type="entry name" value="MFS general substrate transporter"/>
    <property type="match status" value="1"/>
</dbReference>
<name>A0ABT0CD10_THEVL</name>
<dbReference type="InterPro" id="IPR036259">
    <property type="entry name" value="MFS_trans_sf"/>
</dbReference>
<feature type="transmembrane region" description="Helical" evidence="5">
    <location>
        <begin position="66"/>
        <end position="86"/>
    </location>
</feature>
<evidence type="ECO:0000259" key="6">
    <source>
        <dbReference type="PROSITE" id="PS50850"/>
    </source>
</evidence>
<dbReference type="EMBL" id="JAFIRA010000034">
    <property type="protein sequence ID" value="MCJ2543677.1"/>
    <property type="molecule type" value="Genomic_DNA"/>
</dbReference>
<dbReference type="Gene3D" id="1.20.1250.20">
    <property type="entry name" value="MFS general substrate transporter like domains"/>
    <property type="match status" value="1"/>
</dbReference>
<dbReference type="InterPro" id="IPR052714">
    <property type="entry name" value="MFS_Exporter"/>
</dbReference>
<evidence type="ECO:0000256" key="2">
    <source>
        <dbReference type="ARBA" id="ARBA00022692"/>
    </source>
</evidence>
<comment type="caution">
    <text evidence="7">The sequence shown here is derived from an EMBL/GenBank/DDBJ whole genome shotgun (WGS) entry which is preliminary data.</text>
</comment>
<keyword evidence="3 5" id="KW-1133">Transmembrane helix</keyword>
<sequence>MTLSLPLVLTAIFPSKRRLEDLDPPLWVKRLWIFCLCGGMFAFFAQATAFFPILPVYLTERWGSTAPVGLVVGAMAAGVLMLRPLIGIALDKWGRKPLLCLGLLAALLIQPLYLLAHSPEWLLPVRILHGLSQAGVATGSQTLLADLVPPERRAAMMGYLAMANTLGFAFGPWLGTRLYQAGGFEQFIVGLLWLLILGILLSFVLPWLPPPQKSDFPHDGTPSPWSALLYFPVREATFLFLISSLLHGGLTTYLPLLVAETGDFYSLFALGAVVVRWALGQWGHRVSYRFLSTTAFCCSSLALMGIVWQPGWLSSWAILYSLGFGTVFPVLSAIVSLAVPPEQRGRVYSLFLMGFDSGMTLGSAGMGSLLGFAPLSGLFLSWGGLGLGASWVAFRQFARPIPVVEAKNS</sequence>
<dbReference type="InterPro" id="IPR005829">
    <property type="entry name" value="Sugar_transporter_CS"/>
</dbReference>
<feature type="transmembrane region" description="Helical" evidence="5">
    <location>
        <begin position="157"/>
        <end position="175"/>
    </location>
</feature>
<keyword evidence="8" id="KW-1185">Reference proteome</keyword>
<proteinExistence type="predicted"/>
<feature type="domain" description="Major facilitator superfamily (MFS) profile" evidence="6">
    <location>
        <begin position="31"/>
        <end position="401"/>
    </location>
</feature>
<keyword evidence="4 5" id="KW-0472">Membrane</keyword>
<evidence type="ECO:0000313" key="8">
    <source>
        <dbReference type="Proteomes" id="UP000830835"/>
    </source>
</evidence>
<evidence type="ECO:0000256" key="1">
    <source>
        <dbReference type="ARBA" id="ARBA00004651"/>
    </source>
</evidence>
<dbReference type="PANTHER" id="PTHR23531:SF1">
    <property type="entry name" value="QUINOLENE RESISTANCE PROTEIN NORA"/>
    <property type="match status" value="1"/>
</dbReference>
<dbReference type="PANTHER" id="PTHR23531">
    <property type="entry name" value="QUINOLENE RESISTANCE PROTEIN NORA"/>
    <property type="match status" value="1"/>
</dbReference>
<dbReference type="Pfam" id="PF07690">
    <property type="entry name" value="MFS_1"/>
    <property type="match status" value="1"/>
</dbReference>
<dbReference type="RefSeq" id="WP_244351357.1">
    <property type="nucleotide sequence ID" value="NZ_JAFIRA010000034.1"/>
</dbReference>
<organism evidence="7 8">
    <name type="scientific">Thermostichus vulcanus str. 'Rupite'</name>
    <dbReference type="NCBI Taxonomy" id="2813851"/>
    <lineage>
        <taxon>Bacteria</taxon>
        <taxon>Bacillati</taxon>
        <taxon>Cyanobacteriota</taxon>
        <taxon>Cyanophyceae</taxon>
        <taxon>Thermostichales</taxon>
        <taxon>Thermostichaceae</taxon>
        <taxon>Thermostichus</taxon>
    </lineage>
</organism>
<dbReference type="PROSITE" id="PS00216">
    <property type="entry name" value="SUGAR_TRANSPORT_1"/>
    <property type="match status" value="1"/>
</dbReference>
<dbReference type="InterPro" id="IPR020846">
    <property type="entry name" value="MFS_dom"/>
</dbReference>